<dbReference type="EMBL" id="JAPEVG010000021">
    <property type="protein sequence ID" value="KAJ8495725.1"/>
    <property type="molecule type" value="Genomic_DNA"/>
</dbReference>
<gene>
    <name evidence="3" type="ORF">ONZ51_g1512</name>
</gene>
<dbReference type="AlphaFoldDB" id="A0AAD7U1W8"/>
<protein>
    <submittedName>
        <fullName evidence="3">Uncharacterized protein</fullName>
    </submittedName>
</protein>
<feature type="region of interest" description="Disordered" evidence="1">
    <location>
        <begin position="135"/>
        <end position="183"/>
    </location>
</feature>
<comment type="caution">
    <text evidence="3">The sequence shown here is derived from an EMBL/GenBank/DDBJ whole genome shotgun (WGS) entry which is preliminary data.</text>
</comment>
<dbReference type="Proteomes" id="UP001215151">
    <property type="component" value="Unassembled WGS sequence"/>
</dbReference>
<evidence type="ECO:0000313" key="4">
    <source>
        <dbReference type="Proteomes" id="UP001215151"/>
    </source>
</evidence>
<reference evidence="3" key="1">
    <citation type="submission" date="2022-11" db="EMBL/GenBank/DDBJ databases">
        <title>Genome Sequence of Cubamyces cubensis.</title>
        <authorList>
            <person name="Buettner E."/>
        </authorList>
    </citation>
    <scope>NUCLEOTIDE SEQUENCE</scope>
    <source>
        <strain evidence="3">MPL-01</strain>
    </source>
</reference>
<name>A0AAD7U1W8_9APHY</name>
<feature type="compositionally biased region" description="Basic and acidic residues" evidence="1">
    <location>
        <begin position="142"/>
        <end position="160"/>
    </location>
</feature>
<evidence type="ECO:0000256" key="2">
    <source>
        <dbReference type="SAM" id="Phobius"/>
    </source>
</evidence>
<proteinExistence type="predicted"/>
<sequence>MGRSKQEKPPKKAGGTARQLRVKLKKIMKASLGTLLPASILMYGSTYLLSTVRVTQDKTAKMWWTMHGYHQYLYMRRCVRLVGWPSDVRFSSLAAHKKPTLDTLHSRWRRRLLRFELITPEEAFKNSRHPERVVPGVEYEEGTPHQGRDDIKKSRFDKKTGLPVSSRRKLRLKGATSKKIIEQ</sequence>
<keyword evidence="2" id="KW-1133">Transmembrane helix</keyword>
<evidence type="ECO:0000313" key="3">
    <source>
        <dbReference type="EMBL" id="KAJ8495725.1"/>
    </source>
</evidence>
<evidence type="ECO:0000256" key="1">
    <source>
        <dbReference type="SAM" id="MobiDB-lite"/>
    </source>
</evidence>
<keyword evidence="2" id="KW-0812">Transmembrane</keyword>
<keyword evidence="4" id="KW-1185">Reference proteome</keyword>
<feature type="transmembrane region" description="Helical" evidence="2">
    <location>
        <begin position="30"/>
        <end position="49"/>
    </location>
</feature>
<accession>A0AAD7U1W8</accession>
<organism evidence="3 4">
    <name type="scientific">Trametes cubensis</name>
    <dbReference type="NCBI Taxonomy" id="1111947"/>
    <lineage>
        <taxon>Eukaryota</taxon>
        <taxon>Fungi</taxon>
        <taxon>Dikarya</taxon>
        <taxon>Basidiomycota</taxon>
        <taxon>Agaricomycotina</taxon>
        <taxon>Agaricomycetes</taxon>
        <taxon>Polyporales</taxon>
        <taxon>Polyporaceae</taxon>
        <taxon>Trametes</taxon>
    </lineage>
</organism>
<keyword evidence="2" id="KW-0472">Membrane</keyword>